<dbReference type="Proteomes" id="UP001638806">
    <property type="component" value="Unassembled WGS sequence"/>
</dbReference>
<comment type="caution">
    <text evidence="1">The sequence shown here is derived from an EMBL/GenBank/DDBJ whole genome shotgun (WGS) entry which is preliminary data.</text>
</comment>
<organism evidence="1 2">
    <name type="scientific">Purpureocillium lilacinum</name>
    <name type="common">Paecilomyces lilacinus</name>
    <dbReference type="NCBI Taxonomy" id="33203"/>
    <lineage>
        <taxon>Eukaryota</taxon>
        <taxon>Fungi</taxon>
        <taxon>Dikarya</taxon>
        <taxon>Ascomycota</taxon>
        <taxon>Pezizomycotina</taxon>
        <taxon>Sordariomycetes</taxon>
        <taxon>Hypocreomycetidae</taxon>
        <taxon>Hypocreales</taxon>
        <taxon>Ophiocordycipitaceae</taxon>
        <taxon>Purpureocillium</taxon>
    </lineage>
</organism>
<gene>
    <name evidence="1" type="ORF">ACCO45_013580</name>
</gene>
<proteinExistence type="predicted"/>
<evidence type="ECO:0000313" key="1">
    <source>
        <dbReference type="EMBL" id="KAL3951863.1"/>
    </source>
</evidence>
<protein>
    <submittedName>
        <fullName evidence="1">Uncharacterized protein</fullName>
    </submittedName>
</protein>
<name>A0ACC4D9C1_PURLI</name>
<keyword evidence="2" id="KW-1185">Reference proteome</keyword>
<reference evidence="1" key="1">
    <citation type="submission" date="2024-12" db="EMBL/GenBank/DDBJ databases">
        <title>Comparative genomics and development of molecular markers within Purpureocillium lilacinum and among Purpureocillium species.</title>
        <authorList>
            <person name="Yeh Z.-Y."/>
            <person name="Ni N.-T."/>
            <person name="Lo P.-H."/>
            <person name="Mushyakhwo K."/>
            <person name="Lin C.-F."/>
            <person name="Nai Y.-S."/>
        </authorList>
    </citation>
    <scope>NUCLEOTIDE SEQUENCE</scope>
    <source>
        <strain evidence="1">NCHU-NPUST-175</strain>
    </source>
</reference>
<sequence>MDGISNLSIQSSTASTTINSTISLARNSLHSSTDLSKFKYATTAKMHFSAILFAVLSVFVPFINAVTVSWHPDFSNSGFSLNGVACSDGANGMQKHGFWKLGDLPTFPMIGSVSAIAGWNSPNCGTCWKITYGGKSVTVLAIDHCAAGFDLSIEAMNALTGNRANELGRIEAEAVQVASKECGM</sequence>
<accession>A0ACC4D9C1</accession>
<dbReference type="EMBL" id="JBGNUJ010000013">
    <property type="protein sequence ID" value="KAL3951863.1"/>
    <property type="molecule type" value="Genomic_DNA"/>
</dbReference>
<evidence type="ECO:0000313" key="2">
    <source>
        <dbReference type="Proteomes" id="UP001638806"/>
    </source>
</evidence>